<dbReference type="AlphaFoldDB" id="A0AAN6NK82"/>
<evidence type="ECO:0008006" key="4">
    <source>
        <dbReference type="Google" id="ProtNLM"/>
    </source>
</evidence>
<dbReference type="Gene3D" id="6.10.280.230">
    <property type="match status" value="1"/>
</dbReference>
<evidence type="ECO:0000313" key="3">
    <source>
        <dbReference type="Proteomes" id="UP001303473"/>
    </source>
</evidence>
<accession>A0AAN6NK82</accession>
<reference evidence="3" key="1">
    <citation type="journal article" date="2023" name="Mol. Phylogenet. Evol.">
        <title>Genome-scale phylogeny and comparative genomics of the fungal order Sordariales.</title>
        <authorList>
            <person name="Hensen N."/>
            <person name="Bonometti L."/>
            <person name="Westerberg I."/>
            <person name="Brannstrom I.O."/>
            <person name="Guillou S."/>
            <person name="Cros-Aarteil S."/>
            <person name="Calhoun S."/>
            <person name="Haridas S."/>
            <person name="Kuo A."/>
            <person name="Mondo S."/>
            <person name="Pangilinan J."/>
            <person name="Riley R."/>
            <person name="LaButti K."/>
            <person name="Andreopoulos B."/>
            <person name="Lipzen A."/>
            <person name="Chen C."/>
            <person name="Yan M."/>
            <person name="Daum C."/>
            <person name="Ng V."/>
            <person name="Clum A."/>
            <person name="Steindorff A."/>
            <person name="Ohm R.A."/>
            <person name="Martin F."/>
            <person name="Silar P."/>
            <person name="Natvig D.O."/>
            <person name="Lalanne C."/>
            <person name="Gautier V."/>
            <person name="Ament-Velasquez S.L."/>
            <person name="Kruys A."/>
            <person name="Hutchinson M.I."/>
            <person name="Powell A.J."/>
            <person name="Barry K."/>
            <person name="Miller A.N."/>
            <person name="Grigoriev I.V."/>
            <person name="Debuchy R."/>
            <person name="Gladieux P."/>
            <person name="Hiltunen Thoren M."/>
            <person name="Johannesson H."/>
        </authorList>
    </citation>
    <scope>NUCLEOTIDE SEQUENCE [LARGE SCALE GENOMIC DNA]</scope>
    <source>
        <strain evidence="3">CBS 340.73</strain>
    </source>
</reference>
<sequence length="393" mass="42139">MADNMCGPSNGAKNLVSHVDRDRTLHQDRYVNSAQPGGGASFRSQTAASHGADRAFESFQQGPALHPPMPPLSYTPYMAMNNLPASALSRDSPRTIGGAPAALNAPGHQTQGINAPAIGRTAHEGWVDQFATMQLGYGAARNGSPMLNQYTPPAATSYAFPGAATQLHPMGYTGPSYMFPMRNFQTSGFHATSKQPEAGFMPEAGSALDVDAFNRAFGDYDDTEFQQELANWAQEHGSDNKELAAAQDDWMAQHGPRAEAKIKPLTAAEMAVIDADLELLAQDLERRQRDGDPAVLPTKGEAAEARRRKRQDDELAKAAVDILASVSTNQSEKFRNSSFLELMRRIGNKEIVVEGNNLVDAETGETIASKEDPSNDAATSTANSKGKEKAGGF</sequence>
<evidence type="ECO:0000313" key="2">
    <source>
        <dbReference type="EMBL" id="KAK3945533.1"/>
    </source>
</evidence>
<evidence type="ECO:0000256" key="1">
    <source>
        <dbReference type="SAM" id="MobiDB-lite"/>
    </source>
</evidence>
<dbReference type="EMBL" id="MU853754">
    <property type="protein sequence ID" value="KAK3945533.1"/>
    <property type="molecule type" value="Genomic_DNA"/>
</dbReference>
<gene>
    <name evidence="2" type="ORF">QBC46DRAFT_93901</name>
</gene>
<keyword evidence="3" id="KW-1185">Reference proteome</keyword>
<feature type="region of interest" description="Disordered" evidence="1">
    <location>
        <begin position="363"/>
        <end position="393"/>
    </location>
</feature>
<comment type="caution">
    <text evidence="2">The sequence shown here is derived from an EMBL/GenBank/DDBJ whole genome shotgun (WGS) entry which is preliminary data.</text>
</comment>
<organism evidence="2 3">
    <name type="scientific">Diplogelasinospora grovesii</name>
    <dbReference type="NCBI Taxonomy" id="303347"/>
    <lineage>
        <taxon>Eukaryota</taxon>
        <taxon>Fungi</taxon>
        <taxon>Dikarya</taxon>
        <taxon>Ascomycota</taxon>
        <taxon>Pezizomycotina</taxon>
        <taxon>Sordariomycetes</taxon>
        <taxon>Sordariomycetidae</taxon>
        <taxon>Sordariales</taxon>
        <taxon>Diplogelasinosporaceae</taxon>
        <taxon>Diplogelasinospora</taxon>
    </lineage>
</organism>
<protein>
    <recommendedName>
        <fullName evidence="4">Peroxin 20</fullName>
    </recommendedName>
</protein>
<proteinExistence type="predicted"/>
<feature type="compositionally biased region" description="Basic and acidic residues" evidence="1">
    <location>
        <begin position="301"/>
        <end position="311"/>
    </location>
</feature>
<feature type="region of interest" description="Disordered" evidence="1">
    <location>
        <begin position="32"/>
        <end position="53"/>
    </location>
</feature>
<feature type="region of interest" description="Disordered" evidence="1">
    <location>
        <begin position="288"/>
        <end position="311"/>
    </location>
</feature>
<feature type="region of interest" description="Disordered" evidence="1">
    <location>
        <begin position="88"/>
        <end position="109"/>
    </location>
</feature>
<dbReference type="Proteomes" id="UP001303473">
    <property type="component" value="Unassembled WGS sequence"/>
</dbReference>
<name>A0AAN6NK82_9PEZI</name>